<gene>
    <name evidence="2" type="ORF">K460DRAFT_363164</name>
</gene>
<reference evidence="2" key="1">
    <citation type="submission" date="2020-01" db="EMBL/GenBank/DDBJ databases">
        <authorList>
            <consortium name="DOE Joint Genome Institute"/>
            <person name="Haridas S."/>
            <person name="Albert R."/>
            <person name="Binder M."/>
            <person name="Bloem J."/>
            <person name="Labutti K."/>
            <person name="Salamov A."/>
            <person name="Andreopoulos B."/>
            <person name="Baker S.E."/>
            <person name="Barry K."/>
            <person name="Bills G."/>
            <person name="Bluhm B.H."/>
            <person name="Cannon C."/>
            <person name="Castanera R."/>
            <person name="Culley D.E."/>
            <person name="Daum C."/>
            <person name="Ezra D."/>
            <person name="Gonzalez J.B."/>
            <person name="Henrissat B."/>
            <person name="Kuo A."/>
            <person name="Liang C."/>
            <person name="Lipzen A."/>
            <person name="Lutzoni F."/>
            <person name="Magnuson J."/>
            <person name="Mondo S."/>
            <person name="Nolan M."/>
            <person name="Ohm R."/>
            <person name="Pangilinan J."/>
            <person name="Park H.-J."/>
            <person name="Ramirez L."/>
            <person name="Alfaro M."/>
            <person name="Sun H."/>
            <person name="Tritt A."/>
            <person name="Yoshinaga Y."/>
            <person name="Zwiers L.-H."/>
            <person name="Turgeon B.G."/>
            <person name="Goodwin S.B."/>
            <person name="Spatafora J.W."/>
            <person name="Crous P.W."/>
            <person name="Grigoriev I.V."/>
        </authorList>
    </citation>
    <scope>NUCLEOTIDE SEQUENCE</scope>
    <source>
        <strain evidence="2">CBS 394.84</strain>
    </source>
</reference>
<sequence>MSSNKPVSMTTDQAQNGISQELRNNIYSALLSEGGIRNIESTLDEQLRASGFKDELKRYITDLFRSGQATTAEEARNLAMESIKAQMQTAQTNGTTNGVNGTSNNSNDLVDANDYKLKVPDEAVRQGTKGVMKELEKVCDITYADDK</sequence>
<dbReference type="AlphaFoldDB" id="A0A9P4L9I5"/>
<comment type="caution">
    <text evidence="2">The sequence shown here is derived from an EMBL/GenBank/DDBJ whole genome shotgun (WGS) entry which is preliminary data.</text>
</comment>
<keyword evidence="3" id="KW-1185">Reference proteome</keyword>
<feature type="region of interest" description="Disordered" evidence="1">
    <location>
        <begin position="88"/>
        <end position="108"/>
    </location>
</feature>
<name>A0A9P4L9I5_9PLEO</name>
<evidence type="ECO:0000313" key="3">
    <source>
        <dbReference type="Proteomes" id="UP000800039"/>
    </source>
</evidence>
<accession>A0A9P4L9I5</accession>
<dbReference type="RefSeq" id="XP_040789618.1">
    <property type="nucleotide sequence ID" value="XM_040932771.1"/>
</dbReference>
<proteinExistence type="predicted"/>
<dbReference type="GeneID" id="63850022"/>
<dbReference type="OrthoDB" id="5355007at2759"/>
<evidence type="ECO:0000256" key="1">
    <source>
        <dbReference type="SAM" id="MobiDB-lite"/>
    </source>
</evidence>
<feature type="compositionally biased region" description="Low complexity" evidence="1">
    <location>
        <begin position="92"/>
        <end position="107"/>
    </location>
</feature>
<protein>
    <submittedName>
        <fullName evidence="2">Uncharacterized protein</fullName>
    </submittedName>
</protein>
<organism evidence="2 3">
    <name type="scientific">Cucurbitaria berberidis CBS 394.84</name>
    <dbReference type="NCBI Taxonomy" id="1168544"/>
    <lineage>
        <taxon>Eukaryota</taxon>
        <taxon>Fungi</taxon>
        <taxon>Dikarya</taxon>
        <taxon>Ascomycota</taxon>
        <taxon>Pezizomycotina</taxon>
        <taxon>Dothideomycetes</taxon>
        <taxon>Pleosporomycetidae</taxon>
        <taxon>Pleosporales</taxon>
        <taxon>Pleosporineae</taxon>
        <taxon>Cucurbitariaceae</taxon>
        <taxon>Cucurbitaria</taxon>
    </lineage>
</organism>
<dbReference type="EMBL" id="ML976615">
    <property type="protein sequence ID" value="KAF1847055.1"/>
    <property type="molecule type" value="Genomic_DNA"/>
</dbReference>
<evidence type="ECO:0000313" key="2">
    <source>
        <dbReference type="EMBL" id="KAF1847055.1"/>
    </source>
</evidence>
<dbReference type="Proteomes" id="UP000800039">
    <property type="component" value="Unassembled WGS sequence"/>
</dbReference>